<dbReference type="EMBL" id="CP001871">
    <property type="protein sequence ID" value="AFK21355.1"/>
    <property type="molecule type" value="Genomic_DNA"/>
</dbReference>
<dbReference type="AlphaFoldDB" id="I3RAU5"/>
<reference evidence="2" key="1">
    <citation type="journal article" date="2012" name="Appl. Environ. Microbiol.">
        <title>Identification of the haloarchaeal phasin (PhaP) that functions in polyhydroxyalkanoate accumulation and granule formation in Haloferax mediterranei.</title>
        <authorList>
            <person name="Cai S."/>
            <person name="Cai L."/>
            <person name="Liu H."/>
            <person name="Liu X."/>
            <person name="Han J."/>
            <person name="Zhou J."/>
            <person name="Xiang H."/>
        </authorList>
    </citation>
    <scope>NUCLEOTIDE SEQUENCE</scope>
    <source>
        <strain evidence="2">CGMCC 1.2087</strain>
    </source>
</reference>
<reference evidence="2 6" key="2">
    <citation type="journal article" date="2012" name="J. Bacteriol.">
        <title>Complete genome sequence of the metabolically versatile halophilic archaeon Haloferax mediterranei, a poly(3-hydroxybutyrate-co-3-hydroxyvalerate) producer.</title>
        <authorList>
            <person name="Han J."/>
            <person name="Zhang F."/>
            <person name="Hou J."/>
            <person name="Liu X."/>
            <person name="Li M."/>
            <person name="Liu H."/>
            <person name="Cai L."/>
            <person name="Zhang B."/>
            <person name="Chen Y."/>
            <person name="Zhou J."/>
            <person name="Hu S."/>
            <person name="Xiang H."/>
        </authorList>
    </citation>
    <scope>NUCLEOTIDE SEQUENCE [LARGE SCALE GENOMIC DNA]</scope>
    <source>
        <strain evidence="6">ATCC 33500 / DSM 1411 / JCM 8866 / NBRC 14739 / NCIMB 2177 / R-4</strain>
        <strain evidence="2">CGMCC 1.2087</strain>
        <plasmid evidence="6">pHM500</plasmid>
    </source>
</reference>
<dbReference type="KEGG" id="hme:HFX_6232"/>
<organism evidence="2 6">
    <name type="scientific">Haloferax mediterranei (strain ATCC 33500 / DSM 1411 / JCM 8866 / NBRC 14739 / NCIMB 2177 / R-4)</name>
    <name type="common">Halobacterium mediterranei</name>
    <dbReference type="NCBI Taxonomy" id="523841"/>
    <lineage>
        <taxon>Archaea</taxon>
        <taxon>Methanobacteriati</taxon>
        <taxon>Methanobacteriota</taxon>
        <taxon>Stenosarchaea group</taxon>
        <taxon>Halobacteria</taxon>
        <taxon>Halobacteriales</taxon>
        <taxon>Haloferacaceae</taxon>
        <taxon>Haloferax</taxon>
    </lineage>
</organism>
<dbReference type="InterPro" id="IPR011330">
    <property type="entry name" value="Glyco_hydro/deAcase_b/a-brl"/>
</dbReference>
<evidence type="ECO:0000313" key="7">
    <source>
        <dbReference type="Proteomes" id="UP000011603"/>
    </source>
</evidence>
<feature type="compositionally biased region" description="Basic and acidic residues" evidence="1">
    <location>
        <begin position="292"/>
        <end position="304"/>
    </location>
</feature>
<feature type="region of interest" description="Disordered" evidence="1">
    <location>
        <begin position="292"/>
        <end position="319"/>
    </location>
</feature>
<sequence length="319" mass="36930">MNSEATTMSEEFAVCLTHDVDRPYKTYQGLFYATKESPTYHLRTLLSRENPYWQFENIMALERDLGVRSSFYFLNEPSLLQTGSLWDWLKPENWVEHFGRYDLRSASITKVIHSLDEGGWEVGIHGSFRSCDDFDRLRTEKKELESVLGHEILGGRQHHLKLSPRTWQYHRELGLRYDASPGSSSTNGFQHGYQPFRPFDDEFVVFPLTLMEVSLPDPGSALDSAWAECERLLVDAEEHGAVMTVLWHPRYFSEAEFPGYRRLYRRLVEWALDRGAWVGPVGDYYREFLEEHGPESTGEDRESKVGSNVTGQTERNQAG</sequence>
<geneLocation type="plasmid" evidence="2 6">
    <name>pHM500</name>
</geneLocation>
<evidence type="ECO:0000313" key="5">
    <source>
        <dbReference type="EMBL" id="QCQ76955.1"/>
    </source>
</evidence>
<evidence type="ECO:0000313" key="4">
    <source>
        <dbReference type="EMBL" id="ELZ97318.1"/>
    </source>
</evidence>
<dbReference type="HOGENOM" id="CLU_046673_0_0_2"/>
<keyword evidence="2" id="KW-0614">Plasmid</keyword>
<protein>
    <recommendedName>
        <fullName evidence="10">Polysaccharide deacetylase</fullName>
    </recommendedName>
</protein>
<reference evidence="5 9" key="6">
    <citation type="submission" date="2019-04" db="EMBL/GenBank/DDBJ databases">
        <title>Methylomes of two halophilic Archaea, Haloarcula marismortui and Haloferax mediterranei.</title>
        <authorList>
            <person name="DasSarma S."/>
            <person name="DasSarma P."/>
            <person name="DasSarma S."/>
            <person name="Fomenkov A."/>
            <person name="Vincze T."/>
            <person name="Anton B.P."/>
            <person name="Roberts R.J."/>
        </authorList>
    </citation>
    <scope>NUCLEOTIDE SEQUENCE [LARGE SCALE GENOMIC DNA]</scope>
    <source>
        <strain evidence="5">ATCC 33500</strain>
        <strain evidence="9">ATCC 33500 / DSM 1411 / JCM 8866 / NBRC 14739 / NCIMB 2177 / R-4</strain>
        <plasmid evidence="5 9">pHME505</plasmid>
    </source>
</reference>
<dbReference type="Proteomes" id="UP000011603">
    <property type="component" value="Unassembled WGS sequence"/>
</dbReference>
<dbReference type="PATRIC" id="fig|523841.21.peg.3693"/>
<proteinExistence type="predicted"/>
<dbReference type="OrthoDB" id="371704at2157"/>
<dbReference type="Proteomes" id="UP000299011">
    <property type="component" value="Plasmid pHME505"/>
</dbReference>
<evidence type="ECO:0000313" key="6">
    <source>
        <dbReference type="Proteomes" id="UP000006469"/>
    </source>
</evidence>
<evidence type="ECO:0000313" key="2">
    <source>
        <dbReference type="EMBL" id="AFK21355.1"/>
    </source>
</evidence>
<evidence type="ECO:0000313" key="3">
    <source>
        <dbReference type="EMBL" id="AHZ24562.1"/>
    </source>
</evidence>
<dbReference type="Proteomes" id="UP000027075">
    <property type="component" value="Plasmid HMPLAS1"/>
</dbReference>
<keyword evidence="7" id="KW-1185">Reference proteome</keyword>
<evidence type="ECO:0000313" key="8">
    <source>
        <dbReference type="Proteomes" id="UP000027075"/>
    </source>
</evidence>
<dbReference type="EMBL" id="CP007554">
    <property type="protein sequence ID" value="AHZ24562.1"/>
    <property type="molecule type" value="Genomic_DNA"/>
</dbReference>
<dbReference type="GO" id="GO:0005975">
    <property type="term" value="P:carbohydrate metabolic process"/>
    <property type="evidence" value="ECO:0007669"/>
    <property type="project" value="InterPro"/>
</dbReference>
<dbReference type="EMBL" id="AOLO01000015">
    <property type="protein sequence ID" value="ELZ97318.1"/>
    <property type="molecule type" value="Genomic_DNA"/>
</dbReference>
<evidence type="ECO:0008006" key="10">
    <source>
        <dbReference type="Google" id="ProtNLM"/>
    </source>
</evidence>
<accession>I3RAU5</accession>
<reference evidence="2" key="5">
    <citation type="submission" date="2014-05" db="EMBL/GenBank/DDBJ databases">
        <authorList>
            <person name="Wang L."/>
            <person name="Yang H."/>
            <person name="Xiang H."/>
        </authorList>
    </citation>
    <scope>NUCLEOTIDE SEQUENCE</scope>
    <source>
        <strain evidence="2">CGMCC 1.2087</strain>
        <plasmid evidence="2">pHM500</plasmid>
    </source>
</reference>
<reference evidence="3 8" key="4">
    <citation type="submission" date="2014-04" db="EMBL/GenBank/DDBJ databases">
        <title>Transcriptional profiles of Haloferax mediterranei on the basis of nitrogen availability.</title>
        <authorList>
            <person name="Bautista V."/>
        </authorList>
    </citation>
    <scope>NUCLEOTIDE SEQUENCE [LARGE SCALE GENOMIC DNA]</scope>
    <source>
        <strain evidence="3">ATCC 33500</strain>
        <strain evidence="8">ATCC 33500 / DSM 1411 / JCM 8866 / NBRC 14739 / NCIMB 2177 / R-4</strain>
        <plasmid evidence="3">HMPLAS1</plasmid>
        <plasmid evidence="8">Plasmid HMPLAS1</plasmid>
    </source>
</reference>
<name>I3RAU5_HALMT</name>
<gene>
    <name evidence="2" type="ordered locus">HFX_6232</name>
    <name evidence="3" type="ORF">BM92_16800</name>
    <name evidence="4" type="ORF">C439_18388</name>
    <name evidence="5" type="ORF">E6P09_16715</name>
</gene>
<geneLocation type="plasmid" evidence="3 8">
    <name>HMPLAS1</name>
</geneLocation>
<dbReference type="Proteomes" id="UP000006469">
    <property type="component" value="Plasmid pHM500"/>
</dbReference>
<dbReference type="CDD" id="cd10931">
    <property type="entry name" value="CE4_u7"/>
    <property type="match status" value="1"/>
</dbReference>
<geneLocation type="plasmid" evidence="5 9">
    <name>pHME505</name>
</geneLocation>
<reference evidence="4 7" key="3">
    <citation type="journal article" date="2014" name="PLoS Genet.">
        <title>Phylogenetically driven sequencing of extremely halophilic archaea reveals strategies for static and dynamic osmo-response.</title>
        <authorList>
            <person name="Becker E.A."/>
            <person name="Seitzer P.M."/>
            <person name="Tritt A."/>
            <person name="Larsen D."/>
            <person name="Krusor M."/>
            <person name="Yao A.I."/>
            <person name="Wu D."/>
            <person name="Madern D."/>
            <person name="Eisen J.A."/>
            <person name="Darling A.E."/>
            <person name="Facciotti M.T."/>
        </authorList>
    </citation>
    <scope>NUCLEOTIDE SEQUENCE [LARGE SCALE GENOMIC DNA]</scope>
    <source>
        <strain evidence="4">ATCC 33500</strain>
        <strain evidence="7">ATCC 33500 / DSM 1411 / JCM 8866 / NBRC 14739 / NCIMB 2177 / R-4</strain>
    </source>
</reference>
<evidence type="ECO:0000256" key="1">
    <source>
        <dbReference type="SAM" id="MobiDB-lite"/>
    </source>
</evidence>
<dbReference type="Gene3D" id="3.20.20.370">
    <property type="entry name" value="Glycoside hydrolase/deacetylase"/>
    <property type="match status" value="1"/>
</dbReference>
<dbReference type="SUPFAM" id="SSF88713">
    <property type="entry name" value="Glycoside hydrolase/deacetylase"/>
    <property type="match status" value="1"/>
</dbReference>
<evidence type="ECO:0000313" key="9">
    <source>
        <dbReference type="Proteomes" id="UP000299011"/>
    </source>
</evidence>
<feature type="compositionally biased region" description="Polar residues" evidence="1">
    <location>
        <begin position="305"/>
        <end position="319"/>
    </location>
</feature>
<dbReference type="EMBL" id="CP039140">
    <property type="protein sequence ID" value="QCQ76955.1"/>
    <property type="molecule type" value="Genomic_DNA"/>
</dbReference>